<feature type="region of interest" description="Disordered" evidence="1">
    <location>
        <begin position="595"/>
        <end position="617"/>
    </location>
</feature>
<protein>
    <submittedName>
        <fullName evidence="2">Uncharacterized protein</fullName>
    </submittedName>
</protein>
<keyword evidence="3" id="KW-1185">Reference proteome</keyword>
<proteinExistence type="predicted"/>
<dbReference type="AlphaFoldDB" id="A0A2C5Y2I7"/>
<evidence type="ECO:0000256" key="1">
    <source>
        <dbReference type="SAM" id="MobiDB-lite"/>
    </source>
</evidence>
<accession>A0A2C5Y2I7</accession>
<dbReference type="OrthoDB" id="5325276at2759"/>
<comment type="caution">
    <text evidence="2">The sequence shown here is derived from an EMBL/GenBank/DDBJ whole genome shotgun (WGS) entry which is preliminary data.</text>
</comment>
<feature type="compositionally biased region" description="Basic and acidic residues" evidence="1">
    <location>
        <begin position="330"/>
        <end position="342"/>
    </location>
</feature>
<feature type="compositionally biased region" description="Low complexity" evidence="1">
    <location>
        <begin position="253"/>
        <end position="266"/>
    </location>
</feature>
<feature type="compositionally biased region" description="Basic and acidic residues" evidence="1">
    <location>
        <begin position="306"/>
        <end position="323"/>
    </location>
</feature>
<feature type="region of interest" description="Disordered" evidence="1">
    <location>
        <begin position="655"/>
        <end position="684"/>
    </location>
</feature>
<sequence>MGLISFLARRNEGERHSEPAISHDGYRASIASTSLRGLSVTSNGSSQHLEAKLSQSRLASPVKPFFLGIRQDSIGNLRDSAEQAYTHPKAHGRNPRDSLRALQLRGRRLSRLDTDSMSIAPSVRSIATYSASESVTSRIGRHVDLLDAQGELRPYDFKSRIQAAGARDYGEDVAERNMGQNAVDVRSPAAQAYYASAAAAAGPRQELAGGRRANRASIMSNASSSRQSSATARRSKHAKAEAQGAKRSRRAKSTTSQASIEQAASQSEDERRGLKSTQSVSSLASASAPHVPRFRPQLVPSISPKDTSHNDSRARPKGRELHQRASRQRGATDKTRVVEAPRRQQPAAELESSDEGSVSDSAPAPSVSSYRDETARKTNRHSALPHWKSPWSHFHRDPFAAPSGGSDSRGSLAHSRDGSWRSFSSQARATAADAGRKSSLRQWSVSSVTPTTEMSDHSSNPAARPLSTHTANTSVDMSYPAAPAGDDFNMDDCDLSTDSEADSFVEKRRHAESLLFTDTVFGDLGNNLPGLFDAGPDPACFKCAAAASPAPSKGKSKSKSKGKTPTPRVRQVPTPQPENLLWRRRDRLRSLGYEYDTDESESEPHVHGRGRTPTQRPAVATMRYRTSVDSRIDEDDEEQGEVRVLSLRPLGKASSKSRLQARHGGRGIEPVLEDCEGGNAADVE</sequence>
<evidence type="ECO:0000313" key="2">
    <source>
        <dbReference type="EMBL" id="PHH61630.1"/>
    </source>
</evidence>
<feature type="compositionally biased region" description="Low complexity" evidence="1">
    <location>
        <begin position="276"/>
        <end position="288"/>
    </location>
</feature>
<feature type="compositionally biased region" description="Low complexity" evidence="1">
    <location>
        <begin position="358"/>
        <end position="369"/>
    </location>
</feature>
<name>A0A2C5Y2I7_9HYPO</name>
<gene>
    <name evidence="2" type="ORF">CDD81_8094</name>
</gene>
<feature type="compositionally biased region" description="Low complexity" evidence="1">
    <location>
        <begin position="217"/>
        <end position="232"/>
    </location>
</feature>
<organism evidence="2 3">
    <name type="scientific">Ophiocordyceps australis</name>
    <dbReference type="NCBI Taxonomy" id="1399860"/>
    <lineage>
        <taxon>Eukaryota</taxon>
        <taxon>Fungi</taxon>
        <taxon>Dikarya</taxon>
        <taxon>Ascomycota</taxon>
        <taxon>Pezizomycotina</taxon>
        <taxon>Sordariomycetes</taxon>
        <taxon>Hypocreomycetidae</taxon>
        <taxon>Hypocreales</taxon>
        <taxon>Ophiocordycipitaceae</taxon>
        <taxon>Ophiocordyceps</taxon>
    </lineage>
</organism>
<dbReference type="Proteomes" id="UP000226192">
    <property type="component" value="Unassembled WGS sequence"/>
</dbReference>
<feature type="compositionally biased region" description="Polar residues" evidence="1">
    <location>
        <begin position="440"/>
        <end position="476"/>
    </location>
</feature>
<evidence type="ECO:0000313" key="3">
    <source>
        <dbReference type="Proteomes" id="UP000226192"/>
    </source>
</evidence>
<reference evidence="2 3" key="1">
    <citation type="submission" date="2017-06" db="EMBL/GenBank/DDBJ databases">
        <title>Ant-infecting Ophiocordyceps genomes reveal a high diversity of potential behavioral manipulation genes and a possible major role for enterotoxins.</title>
        <authorList>
            <person name="De Bekker C."/>
            <person name="Evans H.C."/>
            <person name="Brachmann A."/>
            <person name="Hughes D.P."/>
        </authorList>
    </citation>
    <scope>NUCLEOTIDE SEQUENCE [LARGE SCALE GENOMIC DNA]</scope>
    <source>
        <strain evidence="2 3">Map64</strain>
    </source>
</reference>
<feature type="region of interest" description="Disordered" evidence="1">
    <location>
        <begin position="217"/>
        <end position="483"/>
    </location>
</feature>
<feature type="region of interest" description="Disordered" evidence="1">
    <location>
        <begin position="547"/>
        <end position="577"/>
    </location>
</feature>
<feature type="compositionally biased region" description="Low complexity" evidence="1">
    <location>
        <begin position="563"/>
        <end position="573"/>
    </location>
</feature>
<dbReference type="EMBL" id="NJET01000097">
    <property type="protein sequence ID" value="PHH61630.1"/>
    <property type="molecule type" value="Genomic_DNA"/>
</dbReference>